<dbReference type="GO" id="GO:0005730">
    <property type="term" value="C:nucleolus"/>
    <property type="evidence" value="ECO:0007669"/>
    <property type="project" value="TreeGrafter"/>
</dbReference>
<gene>
    <name evidence="5" type="ORF">NBR_LOCUS6317</name>
</gene>
<comment type="similarity">
    <text evidence="2">Belongs to the NOC2 family.</text>
</comment>
<dbReference type="PANTHER" id="PTHR12687">
    <property type="entry name" value="NUCLEOLAR COMPLEX 2 AND RAD4-RELATED"/>
    <property type="match status" value="1"/>
</dbReference>
<dbReference type="STRING" id="27835.A0A0N4XUD8"/>
<dbReference type="GO" id="GO:0030691">
    <property type="term" value="C:Noc2p-Noc3p complex"/>
    <property type="evidence" value="ECO:0007669"/>
    <property type="project" value="TreeGrafter"/>
</dbReference>
<dbReference type="AlphaFoldDB" id="A0A0N4XUD8"/>
<name>A0A0N4XUD8_NIPBR</name>
<dbReference type="WBParaSite" id="NBR_0000631601-mRNA-1">
    <property type="protein sequence ID" value="NBR_0000631601-mRNA-1"/>
    <property type="gene ID" value="NBR_0000631601"/>
</dbReference>
<evidence type="ECO:0000256" key="1">
    <source>
        <dbReference type="ARBA" id="ARBA00004123"/>
    </source>
</evidence>
<feature type="region of interest" description="Disordered" evidence="4">
    <location>
        <begin position="1"/>
        <end position="166"/>
    </location>
</feature>
<feature type="compositionally biased region" description="Basic and acidic residues" evidence="4">
    <location>
        <begin position="88"/>
        <end position="102"/>
    </location>
</feature>
<reference evidence="5 6" key="2">
    <citation type="submission" date="2018-11" db="EMBL/GenBank/DDBJ databases">
        <authorList>
            <consortium name="Pathogen Informatics"/>
        </authorList>
    </citation>
    <scope>NUCLEOTIDE SEQUENCE [LARGE SCALE GENOMIC DNA]</scope>
</reference>
<dbReference type="InterPro" id="IPR005343">
    <property type="entry name" value="Noc2"/>
</dbReference>
<sequence>MGIAVKQNHGKQAVKKLKKKEVSNSELSKKAKKKKSKQKGDRQKEEVVEKVNNEQHESDEEMESNEEIDSDDDNVEKAAGSKKAGSKHLQDLEKLKQSDPEFYKFLQEQDADLLQFHASDEEDDEEEEEDEDEEIDDEMEGEEGDQKEGKKGMFQLSSDSLLFHVK</sequence>
<evidence type="ECO:0000256" key="3">
    <source>
        <dbReference type="ARBA" id="ARBA00023242"/>
    </source>
</evidence>
<protein>
    <submittedName>
        <fullName evidence="7">ATP-dependent RNA helicase DDX10</fullName>
    </submittedName>
</protein>
<feature type="compositionally biased region" description="Acidic residues" evidence="4">
    <location>
        <begin position="57"/>
        <end position="74"/>
    </location>
</feature>
<comment type="subcellular location">
    <subcellularLocation>
        <location evidence="1">Nucleus</location>
    </subcellularLocation>
</comment>
<proteinExistence type="inferred from homology"/>
<dbReference type="GO" id="GO:0005654">
    <property type="term" value="C:nucleoplasm"/>
    <property type="evidence" value="ECO:0007669"/>
    <property type="project" value="TreeGrafter"/>
</dbReference>
<evidence type="ECO:0000256" key="2">
    <source>
        <dbReference type="ARBA" id="ARBA00005907"/>
    </source>
</evidence>
<dbReference type="Proteomes" id="UP000271162">
    <property type="component" value="Unassembled WGS sequence"/>
</dbReference>
<evidence type="ECO:0000313" key="5">
    <source>
        <dbReference type="EMBL" id="VDL69906.1"/>
    </source>
</evidence>
<accession>A0A0N4XUD8</accession>
<evidence type="ECO:0000313" key="6">
    <source>
        <dbReference type="Proteomes" id="UP000271162"/>
    </source>
</evidence>
<feature type="compositionally biased region" description="Basic and acidic residues" evidence="4">
    <location>
        <begin position="38"/>
        <end position="56"/>
    </location>
</feature>
<dbReference type="GO" id="GO:0042273">
    <property type="term" value="P:ribosomal large subunit biogenesis"/>
    <property type="evidence" value="ECO:0007669"/>
    <property type="project" value="TreeGrafter"/>
</dbReference>
<feature type="compositionally biased region" description="Basic residues" evidence="4">
    <location>
        <begin position="8"/>
        <end position="19"/>
    </location>
</feature>
<organism evidence="7">
    <name type="scientific">Nippostrongylus brasiliensis</name>
    <name type="common">Rat hookworm</name>
    <dbReference type="NCBI Taxonomy" id="27835"/>
    <lineage>
        <taxon>Eukaryota</taxon>
        <taxon>Metazoa</taxon>
        <taxon>Ecdysozoa</taxon>
        <taxon>Nematoda</taxon>
        <taxon>Chromadorea</taxon>
        <taxon>Rhabditida</taxon>
        <taxon>Rhabditina</taxon>
        <taxon>Rhabditomorpha</taxon>
        <taxon>Strongyloidea</taxon>
        <taxon>Heligmosomidae</taxon>
        <taxon>Nippostrongylus</taxon>
    </lineage>
</organism>
<reference evidence="7" key="1">
    <citation type="submission" date="2017-02" db="UniProtKB">
        <authorList>
            <consortium name="WormBaseParasite"/>
        </authorList>
    </citation>
    <scope>IDENTIFICATION</scope>
</reference>
<dbReference type="EMBL" id="UYSL01019792">
    <property type="protein sequence ID" value="VDL69906.1"/>
    <property type="molecule type" value="Genomic_DNA"/>
</dbReference>
<evidence type="ECO:0000313" key="7">
    <source>
        <dbReference type="WBParaSite" id="NBR_0000631601-mRNA-1"/>
    </source>
</evidence>
<keyword evidence="6" id="KW-1185">Reference proteome</keyword>
<keyword evidence="3" id="KW-0539">Nucleus</keyword>
<feature type="compositionally biased region" description="Acidic residues" evidence="4">
    <location>
        <begin position="120"/>
        <end position="143"/>
    </location>
</feature>
<dbReference type="PANTHER" id="PTHR12687:SF4">
    <property type="entry name" value="NUCLEOLAR COMPLEX PROTEIN 2 HOMOLOG"/>
    <property type="match status" value="1"/>
</dbReference>
<feature type="compositionally biased region" description="Basic and acidic residues" evidence="4">
    <location>
        <begin position="20"/>
        <end position="29"/>
    </location>
</feature>
<dbReference type="GO" id="GO:0030690">
    <property type="term" value="C:Noc1p-Noc2p complex"/>
    <property type="evidence" value="ECO:0007669"/>
    <property type="project" value="TreeGrafter"/>
</dbReference>
<evidence type="ECO:0000256" key="4">
    <source>
        <dbReference type="SAM" id="MobiDB-lite"/>
    </source>
</evidence>